<dbReference type="AlphaFoldDB" id="A0A1G9MLT8"/>
<proteinExistence type="predicted"/>
<evidence type="ECO:0000256" key="1">
    <source>
        <dbReference type="SAM" id="MobiDB-lite"/>
    </source>
</evidence>
<organism evidence="2 3">
    <name type="scientific">Catalinimonas alkaloidigena</name>
    <dbReference type="NCBI Taxonomy" id="1075417"/>
    <lineage>
        <taxon>Bacteria</taxon>
        <taxon>Pseudomonadati</taxon>
        <taxon>Bacteroidota</taxon>
        <taxon>Cytophagia</taxon>
        <taxon>Cytophagales</taxon>
        <taxon>Catalimonadaceae</taxon>
        <taxon>Catalinimonas</taxon>
    </lineage>
</organism>
<dbReference type="RefSeq" id="WP_089684784.1">
    <property type="nucleotide sequence ID" value="NZ_FNFO01000008.1"/>
</dbReference>
<sequence>MRHLLIVLGGIFVLLVTGATAYAQVPGETRIIHSKSSPQDDKKKKANFYRPVPQKGDASTGYHPKRAFLKKKQRREEKNEQTVNGKAIYKDISKKQINRKEAKSEEMKKGEPIMHKLSSKARRREEVKSGETVDGGAIYHSVPKHEAPKIGRNRNPSLEEMEKAGRNTHYAKLSHKNPRRRYENVHQSADQAGRKWQKSYEAKERYRKRKLWLSRLNPRNFMPVYMREKPEKPKHDKSEKGLWYE</sequence>
<feature type="compositionally biased region" description="Basic and acidic residues" evidence="1">
    <location>
        <begin position="88"/>
        <end position="114"/>
    </location>
</feature>
<feature type="region of interest" description="Disordered" evidence="1">
    <location>
        <begin position="224"/>
        <end position="245"/>
    </location>
</feature>
<dbReference type="Proteomes" id="UP000198510">
    <property type="component" value="Unassembled WGS sequence"/>
</dbReference>
<reference evidence="2 3" key="1">
    <citation type="submission" date="2016-10" db="EMBL/GenBank/DDBJ databases">
        <authorList>
            <person name="de Groot N.N."/>
        </authorList>
    </citation>
    <scope>NUCLEOTIDE SEQUENCE [LARGE SCALE GENOMIC DNA]</scope>
    <source>
        <strain evidence="2 3">DSM 25186</strain>
    </source>
</reference>
<name>A0A1G9MLT8_9BACT</name>
<protein>
    <submittedName>
        <fullName evidence="2">Uncharacterized protein</fullName>
    </submittedName>
</protein>
<dbReference type="STRING" id="1075417.SAMN05421823_10815"/>
<evidence type="ECO:0000313" key="3">
    <source>
        <dbReference type="Proteomes" id="UP000198510"/>
    </source>
</evidence>
<feature type="region of interest" description="Disordered" evidence="1">
    <location>
        <begin position="33"/>
        <end position="136"/>
    </location>
</feature>
<feature type="region of interest" description="Disordered" evidence="1">
    <location>
        <begin position="172"/>
        <end position="200"/>
    </location>
</feature>
<keyword evidence="3" id="KW-1185">Reference proteome</keyword>
<accession>A0A1G9MLT8</accession>
<feature type="compositionally biased region" description="Basic residues" evidence="1">
    <location>
        <begin position="63"/>
        <end position="73"/>
    </location>
</feature>
<feature type="compositionally biased region" description="Basic and acidic residues" evidence="1">
    <location>
        <begin position="226"/>
        <end position="245"/>
    </location>
</feature>
<gene>
    <name evidence="2" type="ORF">SAMN05421823_10815</name>
</gene>
<dbReference type="EMBL" id="FNFO01000008">
    <property type="protein sequence ID" value="SDL74867.1"/>
    <property type="molecule type" value="Genomic_DNA"/>
</dbReference>
<evidence type="ECO:0000313" key="2">
    <source>
        <dbReference type="EMBL" id="SDL74867.1"/>
    </source>
</evidence>